<feature type="coiled-coil region" evidence="3">
    <location>
        <begin position="88"/>
        <end position="122"/>
    </location>
</feature>
<dbReference type="Pfam" id="PF00225">
    <property type="entry name" value="Kinesin"/>
    <property type="match status" value="1"/>
</dbReference>
<gene>
    <name evidence="6" type="ORF">PPROV_000997000</name>
</gene>
<dbReference type="InterPro" id="IPR036961">
    <property type="entry name" value="Kinesin_motor_dom_sf"/>
</dbReference>
<proteinExistence type="inferred from homology"/>
<dbReference type="PANTHER" id="PTHR47972">
    <property type="entry name" value="KINESIN-LIKE PROTEIN KLP-3"/>
    <property type="match status" value="1"/>
</dbReference>
<dbReference type="AlphaFoldDB" id="A0A830I0K3"/>
<feature type="compositionally biased region" description="Gly residues" evidence="4">
    <location>
        <begin position="53"/>
        <end position="74"/>
    </location>
</feature>
<keyword evidence="2" id="KW-0547">Nucleotide-binding</keyword>
<dbReference type="InterPro" id="IPR027640">
    <property type="entry name" value="Kinesin-like_fam"/>
</dbReference>
<feature type="region of interest" description="Disordered" evidence="4">
    <location>
        <begin position="47"/>
        <end position="77"/>
    </location>
</feature>
<dbReference type="InterPro" id="IPR027417">
    <property type="entry name" value="P-loop_NTPase"/>
</dbReference>
<keyword evidence="3" id="KW-0175">Coiled coil</keyword>
<dbReference type="GO" id="GO:0003777">
    <property type="term" value="F:microtubule motor activity"/>
    <property type="evidence" value="ECO:0007669"/>
    <property type="project" value="InterPro"/>
</dbReference>
<dbReference type="PRINTS" id="PR00380">
    <property type="entry name" value="KINESINHEAVY"/>
</dbReference>
<accession>A0A830I0K3</accession>
<feature type="binding site" evidence="2">
    <location>
        <begin position="244"/>
        <end position="251"/>
    </location>
    <ligand>
        <name>ATP</name>
        <dbReference type="ChEBI" id="CHEBI:30616"/>
    </ligand>
</feature>
<dbReference type="PROSITE" id="PS50067">
    <property type="entry name" value="KINESIN_MOTOR_2"/>
    <property type="match status" value="1"/>
</dbReference>
<dbReference type="Proteomes" id="UP000660262">
    <property type="component" value="Unassembled WGS sequence"/>
</dbReference>
<organism evidence="6 7">
    <name type="scientific">Pycnococcus provasolii</name>
    <dbReference type="NCBI Taxonomy" id="41880"/>
    <lineage>
        <taxon>Eukaryota</taxon>
        <taxon>Viridiplantae</taxon>
        <taxon>Chlorophyta</taxon>
        <taxon>Pseudoscourfieldiophyceae</taxon>
        <taxon>Pseudoscourfieldiales</taxon>
        <taxon>Pycnococcaceae</taxon>
        <taxon>Pycnococcus</taxon>
    </lineage>
</organism>
<dbReference type="OrthoDB" id="3176171at2759"/>
<reference evidence="6" key="1">
    <citation type="submission" date="2020-10" db="EMBL/GenBank/DDBJ databases">
        <title>Unveiling of a novel bifunctional photoreceptor, Dualchrome1, isolated from a cosmopolitan green alga.</title>
        <authorList>
            <person name="Suzuki S."/>
            <person name="Kawachi M."/>
        </authorList>
    </citation>
    <scope>NUCLEOTIDE SEQUENCE</scope>
    <source>
        <strain evidence="6">NIES 2893</strain>
    </source>
</reference>
<dbReference type="GO" id="GO:0005524">
    <property type="term" value="F:ATP binding"/>
    <property type="evidence" value="ECO:0007669"/>
    <property type="project" value="UniProtKB-UniRule"/>
</dbReference>
<evidence type="ECO:0000256" key="4">
    <source>
        <dbReference type="SAM" id="MobiDB-lite"/>
    </source>
</evidence>
<evidence type="ECO:0000256" key="3">
    <source>
        <dbReference type="SAM" id="Coils"/>
    </source>
</evidence>
<dbReference type="GO" id="GO:0007018">
    <property type="term" value="P:microtubule-based movement"/>
    <property type="evidence" value="ECO:0007669"/>
    <property type="project" value="InterPro"/>
</dbReference>
<comment type="caution">
    <text evidence="6">The sequence shown here is derived from an EMBL/GenBank/DDBJ whole genome shotgun (WGS) entry which is preliminary data.</text>
</comment>
<dbReference type="GO" id="GO:0008017">
    <property type="term" value="F:microtubule binding"/>
    <property type="evidence" value="ECO:0007669"/>
    <property type="project" value="InterPro"/>
</dbReference>
<feature type="region of interest" description="Disordered" evidence="4">
    <location>
        <begin position="20"/>
        <end position="39"/>
    </location>
</feature>
<evidence type="ECO:0000256" key="1">
    <source>
        <dbReference type="ARBA" id="ARBA00023175"/>
    </source>
</evidence>
<feature type="domain" description="Kinesin motor" evidence="5">
    <location>
        <begin position="143"/>
        <end position="552"/>
    </location>
</feature>
<keyword evidence="7" id="KW-1185">Reference proteome</keyword>
<evidence type="ECO:0000313" key="6">
    <source>
        <dbReference type="EMBL" id="GHP11241.1"/>
    </source>
</evidence>
<dbReference type="InterPro" id="IPR001752">
    <property type="entry name" value="Kinesin_motor_dom"/>
</dbReference>
<evidence type="ECO:0000259" key="5">
    <source>
        <dbReference type="PROSITE" id="PS50067"/>
    </source>
</evidence>
<keyword evidence="2" id="KW-0067">ATP-binding</keyword>
<dbReference type="Gene3D" id="3.40.850.10">
    <property type="entry name" value="Kinesin motor domain"/>
    <property type="match status" value="1"/>
</dbReference>
<keyword evidence="1 2" id="KW-0505">Motor protein</keyword>
<comment type="similarity">
    <text evidence="2">Belongs to the TRAFAC class myosin-kinesin ATPase superfamily. Kinesin family.</text>
</comment>
<feature type="region of interest" description="Disordered" evidence="4">
    <location>
        <begin position="552"/>
        <end position="577"/>
    </location>
</feature>
<name>A0A830I0K3_9CHLO</name>
<sequence>MSVPPVSYASLSHMASGPGVNSLGASQGSGGGGSSTVLRAGKPMQLSNMANIQGGGPGGPGGYPAHAGSGGGTTTGAQTEVDENVAKLGRLETALSNAKTQLDEHRERADAMTKVAEALQSREHAHEQVRRMMHFTIQELKGCVRVFVRVRPQLQVGEGNKPKDGLLASNEMTTGCIVHEDSLRADMIGRGVEPVGLLMGAGRYDFKFDKVLSPRSSQLDVYDEVSMIVTSAVYGRKVCVLAYGQTGSGKTHTMLGGSDSESSEYELEDDAAEDGPVDLLETFAPTTSEGTDENGGVGLTLPVSAGLFPRAIAQLISAMKKEKRAAEAGGDGAKDARPFQLYAQLVEVYCDSVCDLLHPSMDQKQEDDIGGGAPEVTVRQHMSANVPSSSASVPTPVPDATFYEIKSRSRTTALLSRAMANRRTSATRMNDTSSRSHLCLLLYTVECREGGAIGCVSLADLAGSERLSRSGAMGDRLRETQSINKSLSALGDVVDARRKESSHVPYRNSKLTHLLQPTLQGQVLMIVALSPDSSSANETLCSLRFAEKANGASVGAGSSSSGGVGVGGVSPRPGPSR</sequence>
<evidence type="ECO:0000313" key="7">
    <source>
        <dbReference type="Proteomes" id="UP000660262"/>
    </source>
</evidence>
<evidence type="ECO:0000256" key="2">
    <source>
        <dbReference type="PROSITE-ProRule" id="PRU00283"/>
    </source>
</evidence>
<protein>
    <submittedName>
        <fullName evidence="6">Kinesin member</fullName>
    </submittedName>
</protein>
<dbReference type="EMBL" id="BNJQ01000033">
    <property type="protein sequence ID" value="GHP11241.1"/>
    <property type="molecule type" value="Genomic_DNA"/>
</dbReference>
<dbReference type="SUPFAM" id="SSF52540">
    <property type="entry name" value="P-loop containing nucleoside triphosphate hydrolases"/>
    <property type="match status" value="1"/>
</dbReference>
<dbReference type="SMART" id="SM00129">
    <property type="entry name" value="KISc"/>
    <property type="match status" value="1"/>
</dbReference>